<dbReference type="InterPro" id="IPR036719">
    <property type="entry name" value="Neuro-gated_channel_TM_sf"/>
</dbReference>
<dbReference type="EMBL" id="BTSX01000006">
    <property type="protein sequence ID" value="GMT03994.1"/>
    <property type="molecule type" value="Genomic_DNA"/>
</dbReference>
<evidence type="ECO:0000256" key="1">
    <source>
        <dbReference type="SAM" id="Phobius"/>
    </source>
</evidence>
<reference evidence="2" key="1">
    <citation type="submission" date="2023-10" db="EMBL/GenBank/DDBJ databases">
        <title>Genome assembly of Pristionchus species.</title>
        <authorList>
            <person name="Yoshida K."/>
            <person name="Sommer R.J."/>
        </authorList>
    </citation>
    <scope>NUCLEOTIDE SEQUENCE</scope>
    <source>
        <strain evidence="2">RS0144</strain>
    </source>
</reference>
<name>A0AAV5UAT6_9BILA</name>
<sequence length="106" mass="12439">LEEADHDASAKFIISRRIKAKREDRLLLVEETSFSARIDDKCPIHLPFSGELIRSERKGCINRLWDWFGSVSTDRIDTFSIWLFPSLFAIFNIIYWSYYLSRPGPP</sequence>
<dbReference type="GO" id="GO:0016020">
    <property type="term" value="C:membrane"/>
    <property type="evidence" value="ECO:0007669"/>
    <property type="project" value="InterPro"/>
</dbReference>
<comment type="caution">
    <text evidence="2">The sequence shown here is derived from an EMBL/GenBank/DDBJ whole genome shotgun (WGS) entry which is preliminary data.</text>
</comment>
<evidence type="ECO:0000313" key="2">
    <source>
        <dbReference type="EMBL" id="GMT03994.1"/>
    </source>
</evidence>
<dbReference type="Gene3D" id="1.20.58.390">
    <property type="entry name" value="Neurotransmitter-gated ion-channel transmembrane domain"/>
    <property type="match status" value="1"/>
</dbReference>
<organism evidence="2 3">
    <name type="scientific">Pristionchus entomophagus</name>
    <dbReference type="NCBI Taxonomy" id="358040"/>
    <lineage>
        <taxon>Eukaryota</taxon>
        <taxon>Metazoa</taxon>
        <taxon>Ecdysozoa</taxon>
        <taxon>Nematoda</taxon>
        <taxon>Chromadorea</taxon>
        <taxon>Rhabditida</taxon>
        <taxon>Rhabditina</taxon>
        <taxon>Diplogasteromorpha</taxon>
        <taxon>Diplogasteroidea</taxon>
        <taxon>Neodiplogasteridae</taxon>
        <taxon>Pristionchus</taxon>
    </lineage>
</organism>
<dbReference type="SUPFAM" id="SSF90112">
    <property type="entry name" value="Neurotransmitter-gated ion-channel transmembrane pore"/>
    <property type="match status" value="1"/>
</dbReference>
<evidence type="ECO:0008006" key="4">
    <source>
        <dbReference type="Google" id="ProtNLM"/>
    </source>
</evidence>
<feature type="transmembrane region" description="Helical" evidence="1">
    <location>
        <begin position="79"/>
        <end position="98"/>
    </location>
</feature>
<feature type="non-terminal residue" evidence="2">
    <location>
        <position position="1"/>
    </location>
</feature>
<keyword evidence="1" id="KW-0812">Transmembrane</keyword>
<keyword evidence="1" id="KW-1133">Transmembrane helix</keyword>
<dbReference type="InterPro" id="IPR038050">
    <property type="entry name" value="Neuro_actylchol_rec"/>
</dbReference>
<protein>
    <recommendedName>
        <fullName evidence="4">Neurotransmitter-gated ion-channel transmembrane domain-containing protein</fullName>
    </recommendedName>
</protein>
<gene>
    <name evidence="2" type="ORF">PENTCL1PPCAC_26168</name>
</gene>
<keyword evidence="3" id="KW-1185">Reference proteome</keyword>
<dbReference type="Proteomes" id="UP001432027">
    <property type="component" value="Unassembled WGS sequence"/>
</dbReference>
<dbReference type="GO" id="GO:0006811">
    <property type="term" value="P:monoatomic ion transport"/>
    <property type="evidence" value="ECO:0007669"/>
    <property type="project" value="InterPro"/>
</dbReference>
<proteinExistence type="predicted"/>
<keyword evidence="1" id="KW-0472">Membrane</keyword>
<evidence type="ECO:0000313" key="3">
    <source>
        <dbReference type="Proteomes" id="UP001432027"/>
    </source>
</evidence>
<accession>A0AAV5UAT6</accession>
<dbReference type="AlphaFoldDB" id="A0AAV5UAT6"/>